<proteinExistence type="predicted"/>
<dbReference type="Proteomes" id="UP001501079">
    <property type="component" value="Unassembled WGS sequence"/>
</dbReference>
<keyword evidence="2" id="KW-1185">Reference proteome</keyword>
<dbReference type="RefSeq" id="WP_344754628.1">
    <property type="nucleotide sequence ID" value="NZ_BAABBW010000004.1"/>
</dbReference>
<protein>
    <submittedName>
        <fullName evidence="1">Uncharacterized protein</fullName>
    </submittedName>
</protein>
<evidence type="ECO:0000313" key="2">
    <source>
        <dbReference type="Proteomes" id="UP001501079"/>
    </source>
</evidence>
<accession>A0ABP8A2X6</accession>
<name>A0ABP8A2X6_9MICO</name>
<organism evidence="1 2">
    <name type="scientific">Gryllotalpicola koreensis</name>
    <dbReference type="NCBI Taxonomy" id="993086"/>
    <lineage>
        <taxon>Bacteria</taxon>
        <taxon>Bacillati</taxon>
        <taxon>Actinomycetota</taxon>
        <taxon>Actinomycetes</taxon>
        <taxon>Micrococcales</taxon>
        <taxon>Microbacteriaceae</taxon>
        <taxon>Gryllotalpicola</taxon>
    </lineage>
</organism>
<gene>
    <name evidence="1" type="ORF">GCM10022287_23650</name>
</gene>
<comment type="caution">
    <text evidence="1">The sequence shown here is derived from an EMBL/GenBank/DDBJ whole genome shotgun (WGS) entry which is preliminary data.</text>
</comment>
<reference evidence="2" key="1">
    <citation type="journal article" date="2019" name="Int. J. Syst. Evol. Microbiol.">
        <title>The Global Catalogue of Microorganisms (GCM) 10K type strain sequencing project: providing services to taxonomists for standard genome sequencing and annotation.</title>
        <authorList>
            <consortium name="The Broad Institute Genomics Platform"/>
            <consortium name="The Broad Institute Genome Sequencing Center for Infectious Disease"/>
            <person name="Wu L."/>
            <person name="Ma J."/>
        </authorList>
    </citation>
    <scope>NUCLEOTIDE SEQUENCE [LARGE SCALE GENOMIC DNA]</scope>
    <source>
        <strain evidence="2">JCM 17591</strain>
    </source>
</reference>
<evidence type="ECO:0000313" key="1">
    <source>
        <dbReference type="EMBL" id="GAA4176429.1"/>
    </source>
</evidence>
<sequence length="124" mass="13198">MADGLPWFRADTNFPTHDKVLDLVGLGAKGKAAAFVYFCSLAHAVGQGTDGLIKKATLPFVHGTAADARLLVDARLWIVVEGGWQIKNFGTRQVVGAEAQAIHEVKSAAGKKGAEERWGNARNA</sequence>
<dbReference type="EMBL" id="BAABBW010000004">
    <property type="protein sequence ID" value="GAA4176429.1"/>
    <property type="molecule type" value="Genomic_DNA"/>
</dbReference>